<dbReference type="Gene3D" id="2.120.10.30">
    <property type="entry name" value="TolB, C-terminal domain"/>
    <property type="match status" value="1"/>
</dbReference>
<gene>
    <name evidence="1" type="ORF">KEM09_15775</name>
</gene>
<dbReference type="Pfam" id="PF07676">
    <property type="entry name" value="PD40"/>
    <property type="match status" value="5"/>
</dbReference>
<dbReference type="InterPro" id="IPR011042">
    <property type="entry name" value="6-blade_b-propeller_TolB-like"/>
</dbReference>
<name>A0ABS5KDB8_9BACT</name>
<accession>A0ABS5KDB8</accession>
<dbReference type="InterPro" id="IPR011990">
    <property type="entry name" value="TPR-like_helical_dom_sf"/>
</dbReference>
<evidence type="ECO:0000313" key="2">
    <source>
        <dbReference type="Proteomes" id="UP000721861"/>
    </source>
</evidence>
<evidence type="ECO:0000313" key="1">
    <source>
        <dbReference type="EMBL" id="MBS2212877.1"/>
    </source>
</evidence>
<dbReference type="Proteomes" id="UP000721861">
    <property type="component" value="Unassembled WGS sequence"/>
</dbReference>
<organism evidence="1 2">
    <name type="scientific">Carboxylicivirga mesophila</name>
    <dbReference type="NCBI Taxonomy" id="1166478"/>
    <lineage>
        <taxon>Bacteria</taxon>
        <taxon>Pseudomonadati</taxon>
        <taxon>Bacteroidota</taxon>
        <taxon>Bacteroidia</taxon>
        <taxon>Marinilabiliales</taxon>
        <taxon>Marinilabiliaceae</taxon>
        <taxon>Carboxylicivirga</taxon>
    </lineage>
</organism>
<dbReference type="RefSeq" id="WP_212229749.1">
    <property type="nucleotide sequence ID" value="NZ_JAGUCN010000019.1"/>
</dbReference>
<proteinExistence type="predicted"/>
<dbReference type="EMBL" id="JAGUCN010000019">
    <property type="protein sequence ID" value="MBS2212877.1"/>
    <property type="molecule type" value="Genomic_DNA"/>
</dbReference>
<reference evidence="1 2" key="1">
    <citation type="journal article" date="2014" name="Int. J. Syst. Evol. Microbiol.">
        <title>Carboxylicivirga gen. nov. in the family Marinilabiliaceae with two novel species, Carboxylicivirga mesophila sp. nov. and Carboxylicivirga taeanensis sp. nov., and reclassification of Cytophaga fermentans as Saccharicrinis fermentans gen. nov., comb. nov.</title>
        <authorList>
            <person name="Yang S.H."/>
            <person name="Seo H.S."/>
            <person name="Woo J.H."/>
            <person name="Oh H.M."/>
            <person name="Jang H."/>
            <person name="Lee J.H."/>
            <person name="Kim S.J."/>
            <person name="Kwon K.K."/>
        </authorList>
    </citation>
    <scope>NUCLEOTIDE SEQUENCE [LARGE SCALE GENOMIC DNA]</scope>
    <source>
        <strain evidence="1 2">JCM 18290</strain>
    </source>
</reference>
<comment type="caution">
    <text evidence="1">The sequence shown here is derived from an EMBL/GenBank/DDBJ whole genome shotgun (WGS) entry which is preliminary data.</text>
</comment>
<dbReference type="Gene3D" id="1.25.40.10">
    <property type="entry name" value="Tetratricopeptide repeat domain"/>
    <property type="match status" value="1"/>
</dbReference>
<dbReference type="InterPro" id="IPR011659">
    <property type="entry name" value="WD40"/>
</dbReference>
<dbReference type="SUPFAM" id="SSF82171">
    <property type="entry name" value="DPP6 N-terminal domain-like"/>
    <property type="match status" value="2"/>
</dbReference>
<protein>
    <submittedName>
        <fullName evidence="1">PD40 domain-containing protein</fullName>
    </submittedName>
</protein>
<keyword evidence="2" id="KW-1185">Reference proteome</keyword>
<sequence>MIKNFLIIILSFILMPAIASEKKPRKKDLVPIENLMQVDNYEKAADQIKQLQKKHPNNPYLHLINGICLLNIDGRIKEAIHPLQLAKAHYGVYSNKNDNALKANYHLGQAYHLTYKFKEALTLFETLQDSVPVNRSNIHAQLKQQINCCKNAIELEKQPVEFRITNLGQAINTEYDEHSPIISGDENLLMFTSNRKGLSKKIKDEALFPEDIYSTKWRDGQWLPSVNAGISINTNKYDATCSLSSDGQSLIIYRNEGSGNLYISQQSDNKWTEPQKLPKPINSAYEESHASLSLDGNSIVFTSSRPGGLGGKDIYISHKLPNGDWGKASLLSSAVNTPLNEESPFLSYDGQTLFFASEGHTSMGGYDIFKSEKDSSGNWGQAINIGYPINTPGDDLFYIPTLDGQRVYFASERNEGYGRSDLYIIEFPETDERSLAVVSGYLFTENGQPSSESVITVTKALSGEEQGIFRPQTNTGKYTMILPTGVEYIMTIETPGMITISKELKLPYRSNYKTRTSATYLEPMVLKK</sequence>
<dbReference type="SUPFAM" id="SSF48452">
    <property type="entry name" value="TPR-like"/>
    <property type="match status" value="1"/>
</dbReference>